<reference evidence="1 2" key="2">
    <citation type="submission" date="2013-10" db="EMBL/GenBank/DDBJ databases">
        <title>The Genome Sequence of Fusobacterium nucleatum subsp. animalis D11.</title>
        <authorList>
            <consortium name="The Broad Institute Genomics Platform"/>
            <person name="Earl A."/>
            <person name="Ward D."/>
            <person name="Feldgarden M."/>
            <person name="Gevers D."/>
            <person name="Kostic A."/>
            <person name="Garrett W."/>
            <person name="Young S.K."/>
            <person name="Zeng Q."/>
            <person name="Gargeya S."/>
            <person name="Fitzgerald M."/>
            <person name="Abouelleil A."/>
            <person name="Alvarado L."/>
            <person name="Berlin A.M."/>
            <person name="Chapman S.B."/>
            <person name="Gainer-Dewar J."/>
            <person name="Goldberg J."/>
            <person name="Gnerre S."/>
            <person name="Griggs A."/>
            <person name="Gujja S."/>
            <person name="Hansen M."/>
            <person name="Howarth C."/>
            <person name="Imamovic A."/>
            <person name="Ireland A."/>
            <person name="Larimer J."/>
            <person name="McCowan C."/>
            <person name="Murphy C."/>
            <person name="Pearson M."/>
            <person name="Poon T.W."/>
            <person name="Priest M."/>
            <person name="Roberts A."/>
            <person name="Saif S."/>
            <person name="Shea T."/>
            <person name="Sykes S."/>
            <person name="Wortman J."/>
            <person name="Nusbaum C."/>
            <person name="Birren B."/>
        </authorList>
    </citation>
    <scope>NUCLEOTIDE SEQUENCE [LARGE SCALE GENOMIC DNA]</scope>
    <source>
        <strain evidence="1 2">D11</strain>
    </source>
</reference>
<sequence length="201" mass="24230">MFWNKNNNLKEKKVMSLEKYLNNLEYEYKYSEGKDNGIIVSYSKNCYKVENNIGKYKFILKIDCKSRYYEYFNIEIIMNEENKKILEMQYLLTHDDEISCVEIDFISKDIEYPKEIRFLSQNKIIGTISFVSFEDISESIFEESNGYINLLGFLSFSEEFEQKYKNIPEDINKNIPEKILVNSYLNYLNKKSNLNFIRIYY</sequence>
<dbReference type="HOGENOM" id="CLU_1358797_0_0_0"/>
<gene>
    <name evidence="1" type="ORF">PSAG_02108</name>
</gene>
<dbReference type="EMBL" id="ACDS02000041">
    <property type="protein sequence ID" value="EFD82072.1"/>
    <property type="molecule type" value="Genomic_DNA"/>
</dbReference>
<evidence type="ECO:0000313" key="1">
    <source>
        <dbReference type="EMBL" id="EFD82072.1"/>
    </source>
</evidence>
<protein>
    <submittedName>
        <fullName evidence="1">Uncharacterized protein</fullName>
    </submittedName>
</protein>
<proteinExistence type="predicted"/>
<organism evidence="1 2">
    <name type="scientific">Fusobacterium animalis D11</name>
    <dbReference type="NCBI Taxonomy" id="556264"/>
    <lineage>
        <taxon>Bacteria</taxon>
        <taxon>Fusobacteriati</taxon>
        <taxon>Fusobacteriota</taxon>
        <taxon>Fusobacteriia</taxon>
        <taxon>Fusobacteriales</taxon>
        <taxon>Fusobacteriaceae</taxon>
        <taxon>Fusobacterium</taxon>
    </lineage>
</organism>
<dbReference type="Proteomes" id="UP000004650">
    <property type="component" value="Unassembled WGS sequence"/>
</dbReference>
<evidence type="ECO:0000313" key="2">
    <source>
        <dbReference type="Proteomes" id="UP000004650"/>
    </source>
</evidence>
<reference evidence="2" key="1">
    <citation type="submission" date="2009-02" db="EMBL/GenBank/DDBJ databases">
        <title>The Genome Sequence of Shigella sp. D9.</title>
        <authorList>
            <consortium name="The Broad Institute Genome Sequencing Platform"/>
            <person name="Ward D."/>
            <person name="Young S.K."/>
            <person name="Kodira C.D."/>
            <person name="Zeng Q."/>
            <person name="Koehrsen M."/>
            <person name="Alvarado L."/>
            <person name="Berlin A."/>
            <person name="Borenstein D."/>
            <person name="Chen Z."/>
            <person name="Engels R."/>
            <person name="Freedman E."/>
            <person name="Gellesch M."/>
            <person name="Goldberg J."/>
            <person name="Griggs A."/>
            <person name="Gujja S."/>
            <person name="Heiman D."/>
            <person name="Hepburn T."/>
            <person name="Howarth C."/>
            <person name="Jen D."/>
            <person name="Larson L."/>
            <person name="Lewis B."/>
            <person name="Mehta T."/>
            <person name="Park D."/>
            <person name="Pearson M."/>
            <person name="Roberts A."/>
            <person name="Saif S."/>
            <person name="Shea T."/>
            <person name="Shenoy N."/>
            <person name="Sisk P."/>
            <person name="Stolte C."/>
            <person name="Sykes S."/>
            <person name="Walk T."/>
            <person name="White J."/>
            <person name="Yandava C."/>
            <person name="Allen-Vercoe E."/>
            <person name="Strauss J."/>
            <person name="Sibley C."/>
            <person name="White A."/>
            <person name="Ambrose C."/>
            <person name="Lander E."/>
            <person name="Nusbaum C."/>
            <person name="Galagan J."/>
            <person name="Birren B."/>
        </authorList>
    </citation>
    <scope>NUCLEOTIDE SEQUENCE [LARGE SCALE GENOMIC DNA]</scope>
    <source>
        <strain evidence="2">D11</strain>
    </source>
</reference>
<dbReference type="AlphaFoldDB" id="D6BIS5"/>
<name>D6BIS5_9FUSO</name>
<comment type="caution">
    <text evidence="1">The sequence shown here is derived from an EMBL/GenBank/DDBJ whole genome shotgun (WGS) entry which is preliminary data.</text>
</comment>
<accession>D6BIS5</accession>